<dbReference type="Proteomes" id="UP000327468">
    <property type="component" value="Chromosome 9"/>
</dbReference>
<dbReference type="Pfam" id="PF07686">
    <property type="entry name" value="V-set"/>
    <property type="match status" value="2"/>
</dbReference>
<evidence type="ECO:0000256" key="4">
    <source>
        <dbReference type="ARBA" id="ARBA00022729"/>
    </source>
</evidence>
<dbReference type="GO" id="GO:0042130">
    <property type="term" value="P:negative regulation of T cell proliferation"/>
    <property type="evidence" value="ECO:0007669"/>
    <property type="project" value="TreeGrafter"/>
</dbReference>
<dbReference type="GO" id="GO:0042102">
    <property type="term" value="P:positive regulation of T cell proliferation"/>
    <property type="evidence" value="ECO:0007669"/>
    <property type="project" value="TreeGrafter"/>
</dbReference>
<dbReference type="InterPro" id="IPR051713">
    <property type="entry name" value="T-cell_Activation_Regulation"/>
</dbReference>
<evidence type="ECO:0000256" key="2">
    <source>
        <dbReference type="ARBA" id="ARBA00022475"/>
    </source>
</evidence>
<evidence type="ECO:0000256" key="1">
    <source>
        <dbReference type="ARBA" id="ARBA00004251"/>
    </source>
</evidence>
<dbReference type="GO" id="GO:0009897">
    <property type="term" value="C:external side of plasma membrane"/>
    <property type="evidence" value="ECO:0007669"/>
    <property type="project" value="TreeGrafter"/>
</dbReference>
<keyword evidence="7" id="KW-1015">Disulfide bond</keyword>
<accession>A0A5N5NF30</accession>
<evidence type="ECO:0000256" key="7">
    <source>
        <dbReference type="ARBA" id="ARBA00023157"/>
    </source>
</evidence>
<proteinExistence type="predicted"/>
<dbReference type="InterPro" id="IPR013106">
    <property type="entry name" value="Ig_V-set"/>
</dbReference>
<evidence type="ECO:0000259" key="12">
    <source>
        <dbReference type="PROSITE" id="PS50835"/>
    </source>
</evidence>
<evidence type="ECO:0000256" key="10">
    <source>
        <dbReference type="ARBA" id="ARBA00023319"/>
    </source>
</evidence>
<organism evidence="13 14">
    <name type="scientific">Pangasianodon hypophthalmus</name>
    <name type="common">Striped catfish</name>
    <name type="synonym">Helicophagus hypophthalmus</name>
    <dbReference type="NCBI Taxonomy" id="310915"/>
    <lineage>
        <taxon>Eukaryota</taxon>
        <taxon>Metazoa</taxon>
        <taxon>Chordata</taxon>
        <taxon>Craniata</taxon>
        <taxon>Vertebrata</taxon>
        <taxon>Euteleostomi</taxon>
        <taxon>Actinopterygii</taxon>
        <taxon>Neopterygii</taxon>
        <taxon>Teleostei</taxon>
        <taxon>Ostariophysi</taxon>
        <taxon>Siluriformes</taxon>
        <taxon>Pangasiidae</taxon>
        <taxon>Pangasianodon</taxon>
    </lineage>
</organism>
<gene>
    <name evidence="13" type="ORF">PHYPO_G00239470</name>
</gene>
<protein>
    <recommendedName>
        <fullName evidence="12">Ig-like domain-containing protein</fullName>
    </recommendedName>
</protein>
<name>A0A5N5NF30_PANHP</name>
<feature type="domain" description="Ig-like" evidence="12">
    <location>
        <begin position="16"/>
        <end position="124"/>
    </location>
</feature>
<dbReference type="AlphaFoldDB" id="A0A5N5NF30"/>
<keyword evidence="14" id="KW-1185">Reference proteome</keyword>
<evidence type="ECO:0000256" key="8">
    <source>
        <dbReference type="ARBA" id="ARBA00023170"/>
    </source>
</evidence>
<feature type="chain" id="PRO_5024375499" description="Ig-like domain-containing protein" evidence="11">
    <location>
        <begin position="18"/>
        <end position="243"/>
    </location>
</feature>
<dbReference type="PANTHER" id="PTHR25466">
    <property type="entry name" value="T-LYMPHOCYTE ACTIVATION ANTIGEN"/>
    <property type="match status" value="1"/>
</dbReference>
<keyword evidence="9" id="KW-0325">Glycoprotein</keyword>
<dbReference type="GO" id="GO:0031295">
    <property type="term" value="P:T cell costimulation"/>
    <property type="evidence" value="ECO:0007669"/>
    <property type="project" value="TreeGrafter"/>
</dbReference>
<dbReference type="GO" id="GO:0006955">
    <property type="term" value="P:immune response"/>
    <property type="evidence" value="ECO:0007669"/>
    <property type="project" value="TreeGrafter"/>
</dbReference>
<comment type="subcellular location">
    <subcellularLocation>
        <location evidence="1">Cell membrane</location>
        <topology evidence="1">Single-pass type I membrane protein</topology>
    </subcellularLocation>
</comment>
<dbReference type="InterPro" id="IPR007110">
    <property type="entry name" value="Ig-like_dom"/>
</dbReference>
<keyword evidence="2" id="KW-1003">Cell membrane</keyword>
<dbReference type="EMBL" id="VFJC01000010">
    <property type="protein sequence ID" value="KAB5565293.1"/>
    <property type="molecule type" value="Genomic_DNA"/>
</dbReference>
<comment type="caution">
    <text evidence="13">The sequence shown here is derived from an EMBL/GenBank/DDBJ whole genome shotgun (WGS) entry which is preliminary data.</text>
</comment>
<dbReference type="PANTHER" id="PTHR25466:SF11">
    <property type="entry name" value="GALECTIN 17-RELATED"/>
    <property type="match status" value="1"/>
</dbReference>
<keyword evidence="10" id="KW-0393">Immunoglobulin domain</keyword>
<keyword evidence="6" id="KW-0472">Membrane</keyword>
<feature type="signal peptide" evidence="11">
    <location>
        <begin position="1"/>
        <end position="17"/>
    </location>
</feature>
<evidence type="ECO:0000256" key="6">
    <source>
        <dbReference type="ARBA" id="ARBA00023136"/>
    </source>
</evidence>
<dbReference type="GO" id="GO:0071222">
    <property type="term" value="P:cellular response to lipopolysaccharide"/>
    <property type="evidence" value="ECO:0007669"/>
    <property type="project" value="TreeGrafter"/>
</dbReference>
<evidence type="ECO:0000256" key="5">
    <source>
        <dbReference type="ARBA" id="ARBA00022989"/>
    </source>
</evidence>
<dbReference type="Gene3D" id="2.60.40.10">
    <property type="entry name" value="Immunoglobulins"/>
    <property type="match status" value="2"/>
</dbReference>
<evidence type="ECO:0000256" key="11">
    <source>
        <dbReference type="SAM" id="SignalP"/>
    </source>
</evidence>
<dbReference type="SUPFAM" id="SSF48726">
    <property type="entry name" value="Immunoglobulin"/>
    <property type="match status" value="2"/>
</dbReference>
<sequence length="243" mass="27446">MTLLYIYILWVAACVDTISTDSHITVSAEVGSTVVLPCNLSNVFTETPHIRWRTDDGFVFERSSDGSDTGSGYEGRVDVPEDELRKGNCSLVLKNVSVTDHSFYKSFVVEHVDRTATNKVKEINKVKLNVFWNISAEVGSTVVLPCDWRNLPIQTPHIEWYIDTEIVFDRKGKESFQGEGYEGRVDVPEDELLKGNCSLVLKNVSATDAAVYRSSMLVKHKSSKLIQEIKLSVYGKWISLRRY</sequence>
<keyword evidence="4 11" id="KW-0732">Signal</keyword>
<dbReference type="SMART" id="SM00409">
    <property type="entry name" value="IG"/>
    <property type="match status" value="2"/>
</dbReference>
<evidence type="ECO:0000313" key="14">
    <source>
        <dbReference type="Proteomes" id="UP000327468"/>
    </source>
</evidence>
<keyword evidence="8" id="KW-0675">Receptor</keyword>
<keyword evidence="5" id="KW-1133">Transmembrane helix</keyword>
<evidence type="ECO:0000256" key="9">
    <source>
        <dbReference type="ARBA" id="ARBA00023180"/>
    </source>
</evidence>
<dbReference type="InterPro" id="IPR036179">
    <property type="entry name" value="Ig-like_dom_sf"/>
</dbReference>
<dbReference type="PROSITE" id="PS50835">
    <property type="entry name" value="IG_LIKE"/>
    <property type="match status" value="1"/>
</dbReference>
<reference evidence="13 14" key="1">
    <citation type="submission" date="2019-06" db="EMBL/GenBank/DDBJ databases">
        <title>A chromosome-scale genome assembly of the striped catfish, Pangasianodon hypophthalmus.</title>
        <authorList>
            <person name="Wen M."/>
            <person name="Zahm M."/>
            <person name="Roques C."/>
            <person name="Cabau C."/>
            <person name="Klopp C."/>
            <person name="Donnadieu C."/>
            <person name="Jouanno E."/>
            <person name="Avarre J.-C."/>
            <person name="Campet M."/>
            <person name="Ha T.T.T."/>
            <person name="Dugue R."/>
            <person name="Lampietro C."/>
            <person name="Louis A."/>
            <person name="Herpin A."/>
            <person name="Echchiki A."/>
            <person name="Berthelot C."/>
            <person name="Parey E."/>
            <person name="Roest-Crollius H."/>
            <person name="Braasch I."/>
            <person name="Postlethwait J."/>
            <person name="Bobe J."/>
            <person name="Montfort J."/>
            <person name="Bouchez O."/>
            <person name="Begum T."/>
            <person name="Schartl M."/>
            <person name="Guiguen Y."/>
        </authorList>
    </citation>
    <scope>NUCLEOTIDE SEQUENCE [LARGE SCALE GENOMIC DNA]</scope>
    <source>
        <strain evidence="13 14">Indonesia</strain>
        <tissue evidence="13">Blood</tissue>
    </source>
</reference>
<evidence type="ECO:0000313" key="13">
    <source>
        <dbReference type="EMBL" id="KAB5565293.1"/>
    </source>
</evidence>
<evidence type="ECO:0000256" key="3">
    <source>
        <dbReference type="ARBA" id="ARBA00022692"/>
    </source>
</evidence>
<keyword evidence="3" id="KW-0812">Transmembrane</keyword>
<dbReference type="InterPro" id="IPR003599">
    <property type="entry name" value="Ig_sub"/>
</dbReference>
<dbReference type="InterPro" id="IPR013783">
    <property type="entry name" value="Ig-like_fold"/>
</dbReference>
<dbReference type="GO" id="GO:0007166">
    <property type="term" value="P:cell surface receptor signaling pathway"/>
    <property type="evidence" value="ECO:0007669"/>
    <property type="project" value="TreeGrafter"/>
</dbReference>